<dbReference type="CDD" id="cd00093">
    <property type="entry name" value="HTH_XRE"/>
    <property type="match status" value="1"/>
</dbReference>
<dbReference type="OrthoDB" id="9813152at2"/>
<dbReference type="KEGG" id="sgp:SpiGrapes_1723"/>
<dbReference type="eggNOG" id="COG1396">
    <property type="taxonomic scope" value="Bacteria"/>
</dbReference>
<dbReference type="Gene3D" id="1.10.260.40">
    <property type="entry name" value="lambda repressor-like DNA-binding domains"/>
    <property type="match status" value="1"/>
</dbReference>
<evidence type="ECO:0000313" key="3">
    <source>
        <dbReference type="Proteomes" id="UP000005632"/>
    </source>
</evidence>
<feature type="domain" description="HTH cro/C1-type" evidence="1">
    <location>
        <begin position="15"/>
        <end position="69"/>
    </location>
</feature>
<evidence type="ECO:0000313" key="2">
    <source>
        <dbReference type="EMBL" id="AEV29521.1"/>
    </source>
</evidence>
<proteinExistence type="predicted"/>
<dbReference type="Proteomes" id="UP000005632">
    <property type="component" value="Chromosome"/>
</dbReference>
<reference evidence="2 3" key="1">
    <citation type="submission" date="2011-11" db="EMBL/GenBank/DDBJ databases">
        <title>Complete sequence of Spirochaeta sp. grapes.</title>
        <authorList>
            <consortium name="US DOE Joint Genome Institute"/>
            <person name="Lucas S."/>
            <person name="Han J."/>
            <person name="Lapidus A."/>
            <person name="Cheng J.-F."/>
            <person name="Goodwin L."/>
            <person name="Pitluck S."/>
            <person name="Peters L."/>
            <person name="Ovchinnikova G."/>
            <person name="Munk A.C."/>
            <person name="Detter J.C."/>
            <person name="Han C."/>
            <person name="Tapia R."/>
            <person name="Land M."/>
            <person name="Hauser L."/>
            <person name="Kyrpides N."/>
            <person name="Ivanova N."/>
            <person name="Pagani I."/>
            <person name="Ritalahtilisa K."/>
            <person name="Loeffler F."/>
            <person name="Woyke T."/>
        </authorList>
    </citation>
    <scope>NUCLEOTIDE SEQUENCE [LARGE SCALE GENOMIC DNA]</scope>
    <source>
        <strain evidence="3">ATCC BAA-1885 / DSM 22778 / Grapes</strain>
    </source>
</reference>
<keyword evidence="3" id="KW-1185">Reference proteome</keyword>
<dbReference type="Pfam" id="PF01381">
    <property type="entry name" value="HTH_3"/>
    <property type="match status" value="1"/>
</dbReference>
<dbReference type="InterPro" id="IPR001387">
    <property type="entry name" value="Cro/C1-type_HTH"/>
</dbReference>
<evidence type="ECO:0000259" key="1">
    <source>
        <dbReference type="PROSITE" id="PS50943"/>
    </source>
</evidence>
<dbReference type="InterPro" id="IPR010982">
    <property type="entry name" value="Lambda_DNA-bd_dom_sf"/>
</dbReference>
<organism evidence="2 3">
    <name type="scientific">Sphaerochaeta pleomorpha (strain ATCC BAA-1885 / DSM 22778 / Grapes)</name>
    <dbReference type="NCBI Taxonomy" id="158190"/>
    <lineage>
        <taxon>Bacteria</taxon>
        <taxon>Pseudomonadati</taxon>
        <taxon>Spirochaetota</taxon>
        <taxon>Spirochaetia</taxon>
        <taxon>Spirochaetales</taxon>
        <taxon>Sphaerochaetaceae</taxon>
        <taxon>Sphaerochaeta</taxon>
    </lineage>
</organism>
<accession>G8QX17</accession>
<dbReference type="AlphaFoldDB" id="G8QX17"/>
<dbReference type="GO" id="GO:0003677">
    <property type="term" value="F:DNA binding"/>
    <property type="evidence" value="ECO:0007669"/>
    <property type="project" value="InterPro"/>
</dbReference>
<protein>
    <submittedName>
        <fullName evidence="2">Putative transcriptional regulator</fullName>
    </submittedName>
</protein>
<dbReference type="STRING" id="158190.SpiGrapes_1723"/>
<name>G8QX17_SPHPG</name>
<sequence>MNYTIHLVQQLGPVLKGIRKKSGMTQKQVAEKVGLLPKTISALESGSPRSTLDSLFTLLSAYGYTIELAQKVEDSPSAFDW</sequence>
<dbReference type="RefSeq" id="WP_014270364.1">
    <property type="nucleotide sequence ID" value="NC_016633.1"/>
</dbReference>
<dbReference type="HOGENOM" id="CLU_066192_47_2_12"/>
<gene>
    <name evidence="2" type="ordered locus">SpiGrapes_1723</name>
</gene>
<dbReference type="SUPFAM" id="SSF47413">
    <property type="entry name" value="lambda repressor-like DNA-binding domains"/>
    <property type="match status" value="1"/>
</dbReference>
<dbReference type="PROSITE" id="PS50943">
    <property type="entry name" value="HTH_CROC1"/>
    <property type="match status" value="1"/>
</dbReference>
<dbReference type="SMART" id="SM00530">
    <property type="entry name" value="HTH_XRE"/>
    <property type="match status" value="1"/>
</dbReference>
<dbReference type="EMBL" id="CP003155">
    <property type="protein sequence ID" value="AEV29521.1"/>
    <property type="molecule type" value="Genomic_DNA"/>
</dbReference>